<accession>A0A821UAU7</accession>
<protein>
    <submittedName>
        <fullName evidence="3">Uncharacterized protein</fullName>
    </submittedName>
</protein>
<name>A0A821UAU7_9BILA</name>
<sequence>MLSSQSTSFPLQNVDVVVKNGISILELIESVKENLRDEHRIVILVAFYGDITCIVKQPIPGNVFASLVKGLPEHPATKVLELASIAHAEWQSSRSDRLIIWTLPYYVDLACYNCYRLRSPLSEEIYDMSLDSSQKGNDRGKGRGRGRVVAPYTAKRPELAPSTASLSVAHPPTAMQSFYQGFPPALLAPPPSVPYNAPSSELIEELDTDRYGNTSWKALPPATSNPLGHINFSIPHEWSWASHLKEIKRVQGQCATASLAHQTMVRTQACTLIRERALQEMRTGLNSSFNASSTTYGHRLMYGISYPVAKHQDAEQDLRSLIRPQGIPDVQPTTPHASAPGPSYYYPAAP</sequence>
<feature type="compositionally biased region" description="Low complexity" evidence="1">
    <location>
        <begin position="337"/>
        <end position="350"/>
    </location>
</feature>
<comment type="caution">
    <text evidence="3">The sequence shown here is derived from an EMBL/GenBank/DDBJ whole genome shotgun (WGS) entry which is preliminary data.</text>
</comment>
<dbReference type="Proteomes" id="UP000663865">
    <property type="component" value="Unassembled WGS sequence"/>
</dbReference>
<evidence type="ECO:0000313" key="2">
    <source>
        <dbReference type="EMBL" id="CAF3722563.1"/>
    </source>
</evidence>
<evidence type="ECO:0000313" key="4">
    <source>
        <dbReference type="Proteomes" id="UP000663838"/>
    </source>
</evidence>
<gene>
    <name evidence="2" type="ORF">KIK155_LOCUS28077</name>
    <name evidence="3" type="ORF">TOA249_LOCUS29691</name>
</gene>
<dbReference type="AlphaFoldDB" id="A0A821UAU7"/>
<dbReference type="Proteomes" id="UP000663838">
    <property type="component" value="Unassembled WGS sequence"/>
</dbReference>
<reference evidence="3" key="1">
    <citation type="submission" date="2021-02" db="EMBL/GenBank/DDBJ databases">
        <authorList>
            <person name="Nowell W R."/>
        </authorList>
    </citation>
    <scope>NUCLEOTIDE SEQUENCE</scope>
</reference>
<dbReference type="EMBL" id="CAJOBS010004726">
    <property type="protein sequence ID" value="CAF4886856.1"/>
    <property type="molecule type" value="Genomic_DNA"/>
</dbReference>
<evidence type="ECO:0000313" key="3">
    <source>
        <dbReference type="EMBL" id="CAF4886856.1"/>
    </source>
</evidence>
<proteinExistence type="predicted"/>
<feature type="region of interest" description="Disordered" evidence="1">
    <location>
        <begin position="325"/>
        <end position="350"/>
    </location>
</feature>
<organism evidence="3 4">
    <name type="scientific">Rotaria socialis</name>
    <dbReference type="NCBI Taxonomy" id="392032"/>
    <lineage>
        <taxon>Eukaryota</taxon>
        <taxon>Metazoa</taxon>
        <taxon>Spiralia</taxon>
        <taxon>Gnathifera</taxon>
        <taxon>Rotifera</taxon>
        <taxon>Eurotatoria</taxon>
        <taxon>Bdelloidea</taxon>
        <taxon>Philodinida</taxon>
        <taxon>Philodinidae</taxon>
        <taxon>Rotaria</taxon>
    </lineage>
</organism>
<evidence type="ECO:0000256" key="1">
    <source>
        <dbReference type="SAM" id="MobiDB-lite"/>
    </source>
</evidence>
<dbReference type="EMBL" id="CAJNYV010005086">
    <property type="protein sequence ID" value="CAF3722563.1"/>
    <property type="molecule type" value="Genomic_DNA"/>
</dbReference>